<organism evidence="2 3">
    <name type="scientific">Musa troglodytarum</name>
    <name type="common">fe'i banana</name>
    <dbReference type="NCBI Taxonomy" id="320322"/>
    <lineage>
        <taxon>Eukaryota</taxon>
        <taxon>Viridiplantae</taxon>
        <taxon>Streptophyta</taxon>
        <taxon>Embryophyta</taxon>
        <taxon>Tracheophyta</taxon>
        <taxon>Spermatophyta</taxon>
        <taxon>Magnoliopsida</taxon>
        <taxon>Liliopsida</taxon>
        <taxon>Zingiberales</taxon>
        <taxon>Musaceae</taxon>
        <taxon>Musa</taxon>
    </lineage>
</organism>
<dbReference type="InterPro" id="IPR036908">
    <property type="entry name" value="RlpA-like_sf"/>
</dbReference>
<dbReference type="AlphaFoldDB" id="A0A9E7K7G8"/>
<dbReference type="SUPFAM" id="SSF50685">
    <property type="entry name" value="Barwin-like endoglucanases"/>
    <property type="match status" value="1"/>
</dbReference>
<dbReference type="PANTHER" id="PTHR31692">
    <property type="entry name" value="EXPANSIN-B3"/>
    <property type="match status" value="1"/>
</dbReference>
<keyword evidence="3" id="KW-1185">Reference proteome</keyword>
<dbReference type="OrthoDB" id="1412045at2759"/>
<protein>
    <recommendedName>
        <fullName evidence="1">Expansin-like EG45 domain-containing protein</fullName>
    </recommendedName>
</protein>
<evidence type="ECO:0000313" key="3">
    <source>
        <dbReference type="Proteomes" id="UP001055439"/>
    </source>
</evidence>
<dbReference type="Gene3D" id="2.40.40.10">
    <property type="entry name" value="RlpA-like domain"/>
    <property type="match status" value="1"/>
</dbReference>
<dbReference type="InterPro" id="IPR007112">
    <property type="entry name" value="Expansin/allergen_DPBB_dom"/>
</dbReference>
<dbReference type="PROSITE" id="PS50842">
    <property type="entry name" value="EXPANSIN_EG45"/>
    <property type="match status" value="1"/>
</dbReference>
<dbReference type="PANTHER" id="PTHR31692:SF56">
    <property type="entry name" value="EXPANSIN-B2-RELATED"/>
    <property type="match status" value="1"/>
</dbReference>
<gene>
    <name evidence="2" type="ORF">MUK42_20324</name>
</gene>
<evidence type="ECO:0000313" key="2">
    <source>
        <dbReference type="EMBL" id="URE07294.1"/>
    </source>
</evidence>
<dbReference type="Proteomes" id="UP001055439">
    <property type="component" value="Chromosome 5"/>
</dbReference>
<dbReference type="GO" id="GO:0005576">
    <property type="term" value="C:extracellular region"/>
    <property type="evidence" value="ECO:0007669"/>
    <property type="project" value="InterPro"/>
</dbReference>
<feature type="domain" description="Expansin-like EG45" evidence="1">
    <location>
        <begin position="48"/>
        <end position="120"/>
    </location>
</feature>
<evidence type="ECO:0000259" key="1">
    <source>
        <dbReference type="PROSITE" id="PS50842"/>
    </source>
</evidence>
<name>A0A9E7K7G8_9LILI</name>
<dbReference type="EMBL" id="CP097507">
    <property type="protein sequence ID" value="URE07294.1"/>
    <property type="molecule type" value="Genomic_DNA"/>
</dbReference>
<proteinExistence type="predicted"/>
<accession>A0A9E7K7G8</accession>
<reference evidence="2" key="1">
    <citation type="submission" date="2022-05" db="EMBL/GenBank/DDBJ databases">
        <title>The Musa troglodytarum L. genome provides insights into the mechanism of non-climacteric behaviour and enrichment of carotenoids.</title>
        <authorList>
            <person name="Wang J."/>
        </authorList>
    </citation>
    <scope>NUCLEOTIDE SEQUENCE</scope>
    <source>
        <tissue evidence="2">Leaf</tissue>
    </source>
</reference>
<sequence length="170" mass="17889">MASILFLSLLRHCTRFDPKLSNFSATSTGWSSAGATWQGSANGAESDGGACGYGAAVHLPPFSSMIAAGNRSIFTLRKGCGACHQVNCAGNPAPSGNPVTVVTTDECPGSACLNEPRPFRHKRDCNWSHGTTQANISATRRRTFPSTVHTSGLRLPWDQRGLPCGSGLKP</sequence>
<dbReference type="InterPro" id="IPR007118">
    <property type="entry name" value="Expan_Lol_pI"/>
</dbReference>
<dbReference type="PRINTS" id="PR01225">
    <property type="entry name" value="EXPANSNFAMLY"/>
</dbReference>